<dbReference type="Proteomes" id="UP000189761">
    <property type="component" value="Unassembled WGS sequence"/>
</dbReference>
<proteinExistence type="predicted"/>
<evidence type="ECO:0000313" key="2">
    <source>
        <dbReference type="EMBL" id="OOP68157.1"/>
    </source>
</evidence>
<feature type="compositionally biased region" description="Acidic residues" evidence="1">
    <location>
        <begin position="158"/>
        <end position="177"/>
    </location>
</feature>
<evidence type="ECO:0000313" key="3">
    <source>
        <dbReference type="Proteomes" id="UP000189761"/>
    </source>
</evidence>
<keyword evidence="3" id="KW-1185">Reference proteome</keyword>
<dbReference type="EMBL" id="MTLA01000133">
    <property type="protein sequence ID" value="OOP68157.1"/>
    <property type="molecule type" value="Genomic_DNA"/>
</dbReference>
<evidence type="ECO:0000256" key="1">
    <source>
        <dbReference type="SAM" id="MobiDB-lite"/>
    </source>
</evidence>
<dbReference type="RefSeq" id="WP_078110243.1">
    <property type="nucleotide sequence ID" value="NZ_CP065424.1"/>
</dbReference>
<dbReference type="Pfam" id="PF14181">
    <property type="entry name" value="YqfQ"/>
    <property type="match status" value="1"/>
</dbReference>
<dbReference type="InterPro" id="IPR025571">
    <property type="entry name" value="YqfQ"/>
</dbReference>
<organism evidence="2 3">
    <name type="scientific">Heyndrickxia oleronia</name>
    <dbReference type="NCBI Taxonomy" id="38875"/>
    <lineage>
        <taxon>Bacteria</taxon>
        <taxon>Bacillati</taxon>
        <taxon>Bacillota</taxon>
        <taxon>Bacilli</taxon>
        <taxon>Bacillales</taxon>
        <taxon>Bacillaceae</taxon>
        <taxon>Heyndrickxia</taxon>
    </lineage>
</organism>
<protein>
    <recommendedName>
        <fullName evidence="4">YqfQ-like protein</fullName>
    </recommendedName>
</protein>
<dbReference type="AlphaFoldDB" id="A0A8E2I8B6"/>
<accession>A0A8E2I8B6</accession>
<feature type="region of interest" description="Disordered" evidence="1">
    <location>
        <begin position="156"/>
        <end position="234"/>
    </location>
</feature>
<reference evidence="2 3" key="1">
    <citation type="submission" date="2017-01" db="EMBL/GenBank/DDBJ databases">
        <title>Draft genome sequence of Bacillus oleronius.</title>
        <authorList>
            <person name="Allam M."/>
        </authorList>
    </citation>
    <scope>NUCLEOTIDE SEQUENCE [LARGE SCALE GENOMIC DNA]</scope>
    <source>
        <strain evidence="2 3">DSM 9356</strain>
    </source>
</reference>
<sequence>MPPRGFPPMNGPMQGFPSPFRSMPRTPMIPQGRMFQAPMQAMGRPSLFGGAPPSIGSSASRAGGGLISRLFQRAGTGQAGNVANAAAGFQRATGGGGSLLGNLGNIANPGKIGSFLNNTQNVIRTAQQIGPMVQQYGPLVKNLPAMWRMYKGLKSVGSDDDSDENVDTENQEVEVESESNTKSENKQSKKGNTSKKTSSKNSKMTKKTDDIDLEIESESTETNKKGQSVPKLYI</sequence>
<comment type="caution">
    <text evidence="2">The sequence shown here is derived from an EMBL/GenBank/DDBJ whole genome shotgun (WGS) entry which is preliminary data.</text>
</comment>
<gene>
    <name evidence="2" type="ORF">BWZ43_12080</name>
</gene>
<evidence type="ECO:0008006" key="4">
    <source>
        <dbReference type="Google" id="ProtNLM"/>
    </source>
</evidence>
<name>A0A8E2I8B6_9BACI</name>